<dbReference type="EMBL" id="BMLV01000001">
    <property type="protein sequence ID" value="GGP02334.1"/>
    <property type="molecule type" value="Genomic_DNA"/>
</dbReference>
<reference evidence="3" key="1">
    <citation type="journal article" date="2019" name="Int. J. Syst. Evol. Microbiol.">
        <title>The Global Catalogue of Microorganisms (GCM) 10K type strain sequencing project: providing services to taxonomists for standard genome sequencing and annotation.</title>
        <authorList>
            <consortium name="The Broad Institute Genomics Platform"/>
            <consortium name="The Broad Institute Genome Sequencing Center for Infectious Disease"/>
            <person name="Wu L."/>
            <person name="Ma J."/>
        </authorList>
    </citation>
    <scope>NUCLEOTIDE SEQUENCE [LARGE SCALE GENOMIC DNA]</scope>
    <source>
        <strain evidence="3">CGMCC 1.7656</strain>
    </source>
</reference>
<dbReference type="InterPro" id="IPR041698">
    <property type="entry name" value="Methyltransf_25"/>
</dbReference>
<dbReference type="Pfam" id="PF13649">
    <property type="entry name" value="Methyltransf_25"/>
    <property type="match status" value="1"/>
</dbReference>
<dbReference type="PANTHER" id="PTHR12843:SF5">
    <property type="entry name" value="EEF1A LYSINE METHYLTRANSFERASE 2"/>
    <property type="match status" value="1"/>
</dbReference>
<sequence>MEINKKQHWENVFATKKETEVSWYQEKPETSLQFFERNKIPKTSRILEIGGGDSYLIDNLLEQGYESLTLLDISENAIERIKKRLGENAEKVNFVVSDVLDFTTFEKFDVIHDRASFHFLTKPEDIQKYIDLINHISAENAYYFVGTFSESGPLKCSGLEITQYSEDKFQQIFGHHFEMLNSFEDVHKTPFETTQNFIFCEFLKKIS</sequence>
<keyword evidence="3" id="KW-1185">Reference proteome</keyword>
<dbReference type="Gene3D" id="3.40.50.150">
    <property type="entry name" value="Vaccinia Virus protein VP39"/>
    <property type="match status" value="1"/>
</dbReference>
<evidence type="ECO:0000259" key="1">
    <source>
        <dbReference type="Pfam" id="PF13649"/>
    </source>
</evidence>
<dbReference type="CDD" id="cd02440">
    <property type="entry name" value="AdoMet_MTases"/>
    <property type="match status" value="1"/>
</dbReference>
<proteinExistence type="predicted"/>
<evidence type="ECO:0000313" key="2">
    <source>
        <dbReference type="EMBL" id="GGP02334.1"/>
    </source>
</evidence>
<protein>
    <recommendedName>
        <fullName evidence="1">Methyltransferase domain-containing protein</fullName>
    </recommendedName>
</protein>
<gene>
    <name evidence="2" type="ORF">GCM10010992_06300</name>
</gene>
<dbReference type="Proteomes" id="UP000620064">
    <property type="component" value="Unassembled WGS sequence"/>
</dbReference>
<accession>A0ABQ2NFW8</accession>
<evidence type="ECO:0000313" key="3">
    <source>
        <dbReference type="Proteomes" id="UP000620064"/>
    </source>
</evidence>
<comment type="caution">
    <text evidence="2">The sequence shown here is derived from an EMBL/GenBank/DDBJ whole genome shotgun (WGS) entry which is preliminary data.</text>
</comment>
<organism evidence="2 3">
    <name type="scientific">Cloacibacterium rupense</name>
    <dbReference type="NCBI Taxonomy" id="517423"/>
    <lineage>
        <taxon>Bacteria</taxon>
        <taxon>Pseudomonadati</taxon>
        <taxon>Bacteroidota</taxon>
        <taxon>Flavobacteriia</taxon>
        <taxon>Flavobacteriales</taxon>
        <taxon>Weeksellaceae</taxon>
    </lineage>
</organism>
<dbReference type="PANTHER" id="PTHR12843">
    <property type="entry name" value="PROTEIN-LYSINE N-METHYLTRANSFERASE METTL10"/>
    <property type="match status" value="1"/>
</dbReference>
<dbReference type="InterPro" id="IPR029063">
    <property type="entry name" value="SAM-dependent_MTases_sf"/>
</dbReference>
<feature type="domain" description="Methyltransferase" evidence="1">
    <location>
        <begin position="46"/>
        <end position="131"/>
    </location>
</feature>
<dbReference type="SUPFAM" id="SSF53335">
    <property type="entry name" value="S-adenosyl-L-methionine-dependent methyltransferases"/>
    <property type="match status" value="1"/>
</dbReference>
<dbReference type="RefSeq" id="WP_188616624.1">
    <property type="nucleotide sequence ID" value="NZ_BMLV01000001.1"/>
</dbReference>
<name>A0ABQ2NFW8_9FLAO</name>